<feature type="signal peptide" evidence="1">
    <location>
        <begin position="1"/>
        <end position="19"/>
    </location>
</feature>
<gene>
    <name evidence="2" type="ORF">B0I35DRAFT_454380</name>
</gene>
<dbReference type="EMBL" id="JAGPNK010000019">
    <property type="protein sequence ID" value="KAH7305196.1"/>
    <property type="molecule type" value="Genomic_DNA"/>
</dbReference>
<proteinExistence type="predicted"/>
<feature type="chain" id="PRO_5035426261" evidence="1">
    <location>
        <begin position="20"/>
        <end position="459"/>
    </location>
</feature>
<accession>A0A8K0SFW7</accession>
<evidence type="ECO:0000313" key="3">
    <source>
        <dbReference type="Proteomes" id="UP000813444"/>
    </source>
</evidence>
<name>A0A8K0SFW7_9HYPO</name>
<dbReference type="OrthoDB" id="5345753at2759"/>
<comment type="caution">
    <text evidence="2">The sequence shown here is derived from an EMBL/GenBank/DDBJ whole genome shotgun (WGS) entry which is preliminary data.</text>
</comment>
<evidence type="ECO:0000313" key="2">
    <source>
        <dbReference type="EMBL" id="KAH7305196.1"/>
    </source>
</evidence>
<dbReference type="AlphaFoldDB" id="A0A8K0SFW7"/>
<keyword evidence="1" id="KW-0732">Signal</keyword>
<protein>
    <submittedName>
        <fullName evidence="2">Uncharacterized protein</fullName>
    </submittedName>
</protein>
<keyword evidence="3" id="KW-1185">Reference proteome</keyword>
<dbReference type="Proteomes" id="UP000813444">
    <property type="component" value="Unassembled WGS sequence"/>
</dbReference>
<evidence type="ECO:0000256" key="1">
    <source>
        <dbReference type="SAM" id="SignalP"/>
    </source>
</evidence>
<organism evidence="2 3">
    <name type="scientific">Stachybotrys elegans</name>
    <dbReference type="NCBI Taxonomy" id="80388"/>
    <lineage>
        <taxon>Eukaryota</taxon>
        <taxon>Fungi</taxon>
        <taxon>Dikarya</taxon>
        <taxon>Ascomycota</taxon>
        <taxon>Pezizomycotina</taxon>
        <taxon>Sordariomycetes</taxon>
        <taxon>Hypocreomycetidae</taxon>
        <taxon>Hypocreales</taxon>
        <taxon>Stachybotryaceae</taxon>
        <taxon>Stachybotrys</taxon>
    </lineage>
</organism>
<sequence length="459" mass="49339">MTLTFSLLAAAPLIASVFAAPSTKPGLDRRQDVDCAPNSSTGLKAECWAALDMNTFITDWVATNCAAADCANLGFAQAFLQFNGFTGLTCDLITSSTCPPFATNNPDEYESQQHFYALWNIYAVYQFFNQYSTALSNGIGLAGQTVDQIVAAVAPPVDVQAETSALMNIFGTTLNVASLFSGFIPGGASTAVGLIHSGLTAALGFAEGLGDTLVSQTSNQRFVQLGQIGASLAGLVEDYQNNLLAMVQEVQRNHEIFMQACGDGGFSQRITTSLTIQSSELYRSLQLFVLSSALKANGLVSSRSTGVSALTVAAETGQISCDSLSEVRTCNQWFVDEAAGNTYALHNPNDRSNTQIDLLVTIIDNGWATMDELFKVEDCQGQTPTFDRATLGISCLTTHGFCEWNYFDSTSQSRENPQFTNCDNDPNWPELCGSFQDGIVVPESYLGPLLQFSQAFCKR</sequence>
<reference evidence="2" key="1">
    <citation type="journal article" date="2021" name="Nat. Commun.">
        <title>Genetic determinants of endophytism in the Arabidopsis root mycobiome.</title>
        <authorList>
            <person name="Mesny F."/>
            <person name="Miyauchi S."/>
            <person name="Thiergart T."/>
            <person name="Pickel B."/>
            <person name="Atanasova L."/>
            <person name="Karlsson M."/>
            <person name="Huettel B."/>
            <person name="Barry K.W."/>
            <person name="Haridas S."/>
            <person name="Chen C."/>
            <person name="Bauer D."/>
            <person name="Andreopoulos W."/>
            <person name="Pangilinan J."/>
            <person name="LaButti K."/>
            <person name="Riley R."/>
            <person name="Lipzen A."/>
            <person name="Clum A."/>
            <person name="Drula E."/>
            <person name="Henrissat B."/>
            <person name="Kohler A."/>
            <person name="Grigoriev I.V."/>
            <person name="Martin F.M."/>
            <person name="Hacquard S."/>
        </authorList>
    </citation>
    <scope>NUCLEOTIDE SEQUENCE</scope>
    <source>
        <strain evidence="2">MPI-CAGE-CH-0235</strain>
    </source>
</reference>